<feature type="transmembrane region" description="Helical" evidence="2">
    <location>
        <begin position="49"/>
        <end position="72"/>
    </location>
</feature>
<dbReference type="AlphaFoldDB" id="A0A4R2IMH1"/>
<gene>
    <name evidence="3" type="ORF">EV646_107258</name>
</gene>
<organism evidence="3 4">
    <name type="scientific">Kribbella antiqua</name>
    <dbReference type="NCBI Taxonomy" id="2512217"/>
    <lineage>
        <taxon>Bacteria</taxon>
        <taxon>Bacillati</taxon>
        <taxon>Actinomycetota</taxon>
        <taxon>Actinomycetes</taxon>
        <taxon>Propionibacteriales</taxon>
        <taxon>Kribbellaceae</taxon>
        <taxon>Kribbella</taxon>
    </lineage>
</organism>
<keyword evidence="4" id="KW-1185">Reference proteome</keyword>
<feature type="region of interest" description="Disordered" evidence="1">
    <location>
        <begin position="1"/>
        <end position="42"/>
    </location>
</feature>
<evidence type="ECO:0000313" key="4">
    <source>
        <dbReference type="Proteomes" id="UP000295573"/>
    </source>
</evidence>
<dbReference type="RefSeq" id="WP_132151198.1">
    <property type="nucleotide sequence ID" value="NZ_SLWR01000007.1"/>
</dbReference>
<evidence type="ECO:0000313" key="3">
    <source>
        <dbReference type="EMBL" id="TCO46234.1"/>
    </source>
</evidence>
<sequence length="226" mass="23270">MSNPPPEGPSQSPGRQSQPYQPSGYQPGSYGPGGPAAPNYGQPPRENRAGLVIVLMLVLLIAVLGVGGVLAYRLVQKETSSAPDPVTSAAPPASSPTPQGSVPQPTKTIRPPTTKPPTKPPASTPAKPSGTVGELARRFVAQLNANNPTAAAALACQSSKQLIPTLMLAQLEPPTRLTIGTPVGQQTTFVIPLSGTTKGSTVQGVIVIHRLGTEPLCVRAFQVTAR</sequence>
<keyword evidence="2" id="KW-1133">Transmembrane helix</keyword>
<feature type="compositionally biased region" description="Pro residues" evidence="1">
    <location>
        <begin position="113"/>
        <end position="123"/>
    </location>
</feature>
<dbReference type="EMBL" id="SLWR01000007">
    <property type="protein sequence ID" value="TCO46234.1"/>
    <property type="molecule type" value="Genomic_DNA"/>
</dbReference>
<dbReference type="Proteomes" id="UP000295573">
    <property type="component" value="Unassembled WGS sequence"/>
</dbReference>
<comment type="caution">
    <text evidence="3">The sequence shown here is derived from an EMBL/GenBank/DDBJ whole genome shotgun (WGS) entry which is preliminary data.</text>
</comment>
<name>A0A4R2IMH1_9ACTN</name>
<feature type="region of interest" description="Disordered" evidence="1">
    <location>
        <begin position="80"/>
        <end position="131"/>
    </location>
</feature>
<protein>
    <submittedName>
        <fullName evidence="3">Uncharacterized protein</fullName>
    </submittedName>
</protein>
<reference evidence="3 4" key="1">
    <citation type="journal article" date="2015" name="Stand. Genomic Sci.">
        <title>Genomic Encyclopedia of Bacterial and Archaeal Type Strains, Phase III: the genomes of soil and plant-associated and newly described type strains.</title>
        <authorList>
            <person name="Whitman W.B."/>
            <person name="Woyke T."/>
            <person name="Klenk H.P."/>
            <person name="Zhou Y."/>
            <person name="Lilburn T.G."/>
            <person name="Beck B.J."/>
            <person name="De Vos P."/>
            <person name="Vandamme P."/>
            <person name="Eisen J.A."/>
            <person name="Garrity G."/>
            <person name="Hugenholtz P."/>
            <person name="Kyrpides N.C."/>
        </authorList>
    </citation>
    <scope>NUCLEOTIDE SEQUENCE [LARGE SCALE GENOMIC DNA]</scope>
    <source>
        <strain evidence="3 4">VKM Ac-2541</strain>
    </source>
</reference>
<proteinExistence type="predicted"/>
<evidence type="ECO:0000256" key="2">
    <source>
        <dbReference type="SAM" id="Phobius"/>
    </source>
</evidence>
<feature type="compositionally biased region" description="Low complexity" evidence="1">
    <location>
        <begin position="80"/>
        <end position="112"/>
    </location>
</feature>
<dbReference type="OrthoDB" id="3827679at2"/>
<evidence type="ECO:0000256" key="1">
    <source>
        <dbReference type="SAM" id="MobiDB-lite"/>
    </source>
</evidence>
<keyword evidence="2" id="KW-0812">Transmembrane</keyword>
<keyword evidence="2" id="KW-0472">Membrane</keyword>
<feature type="compositionally biased region" description="Low complexity" evidence="1">
    <location>
        <begin position="16"/>
        <end position="29"/>
    </location>
</feature>
<accession>A0A4R2IMH1</accession>